<evidence type="ECO:0000256" key="1">
    <source>
        <dbReference type="SAM" id="MobiDB-lite"/>
    </source>
</evidence>
<name>A0A9D4CDE8_DREPO</name>
<dbReference type="EMBL" id="JAIWYP010000013">
    <property type="protein sequence ID" value="KAH3721855.1"/>
    <property type="molecule type" value="Genomic_DNA"/>
</dbReference>
<keyword evidence="3" id="KW-1185">Reference proteome</keyword>
<dbReference type="Proteomes" id="UP000828390">
    <property type="component" value="Unassembled WGS sequence"/>
</dbReference>
<dbReference type="AlphaFoldDB" id="A0A9D4CDE8"/>
<feature type="compositionally biased region" description="Polar residues" evidence="1">
    <location>
        <begin position="46"/>
        <end position="62"/>
    </location>
</feature>
<comment type="caution">
    <text evidence="2">The sequence shown here is derived from an EMBL/GenBank/DDBJ whole genome shotgun (WGS) entry which is preliminary data.</text>
</comment>
<reference evidence="2" key="2">
    <citation type="submission" date="2020-11" db="EMBL/GenBank/DDBJ databases">
        <authorList>
            <person name="McCartney M.A."/>
            <person name="Auch B."/>
            <person name="Kono T."/>
            <person name="Mallez S."/>
            <person name="Becker A."/>
            <person name="Gohl D.M."/>
            <person name="Silverstein K.A.T."/>
            <person name="Koren S."/>
            <person name="Bechman K.B."/>
            <person name="Herman A."/>
            <person name="Abrahante J.E."/>
            <person name="Garbe J."/>
        </authorList>
    </citation>
    <scope>NUCLEOTIDE SEQUENCE</scope>
    <source>
        <strain evidence="2">Duluth1</strain>
        <tissue evidence="2">Whole animal</tissue>
    </source>
</reference>
<reference evidence="2" key="1">
    <citation type="journal article" date="2019" name="bioRxiv">
        <title>The Genome of the Zebra Mussel, Dreissena polymorpha: A Resource for Invasive Species Research.</title>
        <authorList>
            <person name="McCartney M.A."/>
            <person name="Auch B."/>
            <person name="Kono T."/>
            <person name="Mallez S."/>
            <person name="Zhang Y."/>
            <person name="Obille A."/>
            <person name="Becker A."/>
            <person name="Abrahante J.E."/>
            <person name="Garbe J."/>
            <person name="Badalamenti J.P."/>
            <person name="Herman A."/>
            <person name="Mangelson H."/>
            <person name="Liachko I."/>
            <person name="Sullivan S."/>
            <person name="Sone E.D."/>
            <person name="Koren S."/>
            <person name="Silverstein K.A.T."/>
            <person name="Beckman K.B."/>
            <person name="Gohl D.M."/>
        </authorList>
    </citation>
    <scope>NUCLEOTIDE SEQUENCE</scope>
    <source>
        <strain evidence="2">Duluth1</strain>
        <tissue evidence="2">Whole animal</tissue>
    </source>
</reference>
<organism evidence="2 3">
    <name type="scientific">Dreissena polymorpha</name>
    <name type="common">Zebra mussel</name>
    <name type="synonym">Mytilus polymorpha</name>
    <dbReference type="NCBI Taxonomy" id="45954"/>
    <lineage>
        <taxon>Eukaryota</taxon>
        <taxon>Metazoa</taxon>
        <taxon>Spiralia</taxon>
        <taxon>Lophotrochozoa</taxon>
        <taxon>Mollusca</taxon>
        <taxon>Bivalvia</taxon>
        <taxon>Autobranchia</taxon>
        <taxon>Heteroconchia</taxon>
        <taxon>Euheterodonta</taxon>
        <taxon>Imparidentia</taxon>
        <taxon>Neoheterodontei</taxon>
        <taxon>Myida</taxon>
        <taxon>Dreissenoidea</taxon>
        <taxon>Dreissenidae</taxon>
        <taxon>Dreissena</taxon>
    </lineage>
</organism>
<evidence type="ECO:0000313" key="3">
    <source>
        <dbReference type="Proteomes" id="UP000828390"/>
    </source>
</evidence>
<accession>A0A9D4CDE8</accession>
<proteinExistence type="predicted"/>
<gene>
    <name evidence="2" type="ORF">DPMN_064803</name>
</gene>
<feature type="region of interest" description="Disordered" evidence="1">
    <location>
        <begin position="1"/>
        <end position="62"/>
    </location>
</feature>
<sequence>MKRSFSSKDTSMTETPKIKRAMFRPGDISIDSESGAPYSATRITDDTPNNPSRPCNSDSPDN</sequence>
<evidence type="ECO:0000313" key="2">
    <source>
        <dbReference type="EMBL" id="KAH3721855.1"/>
    </source>
</evidence>
<protein>
    <submittedName>
        <fullName evidence="2">Uncharacterized protein</fullName>
    </submittedName>
</protein>